<name>A0A8H5ET33_9AGAR</name>
<dbReference type="InterPro" id="IPR046520">
    <property type="entry name" value="DUF6697"/>
</dbReference>
<gene>
    <name evidence="3" type="ORF">D9611_011639</name>
</gene>
<evidence type="ECO:0000313" key="4">
    <source>
        <dbReference type="Proteomes" id="UP000541558"/>
    </source>
</evidence>
<dbReference type="Pfam" id="PF20411">
    <property type="entry name" value="DUF6697"/>
    <property type="match status" value="1"/>
</dbReference>
<feature type="region of interest" description="Disordered" evidence="1">
    <location>
        <begin position="413"/>
        <end position="434"/>
    </location>
</feature>
<evidence type="ECO:0000256" key="1">
    <source>
        <dbReference type="SAM" id="MobiDB-lite"/>
    </source>
</evidence>
<comment type="caution">
    <text evidence="3">The sequence shown here is derived from an EMBL/GenBank/DDBJ whole genome shotgun (WGS) entry which is preliminary data.</text>
</comment>
<feature type="region of interest" description="Disordered" evidence="1">
    <location>
        <begin position="597"/>
        <end position="642"/>
    </location>
</feature>
<proteinExistence type="predicted"/>
<dbReference type="Proteomes" id="UP000541558">
    <property type="component" value="Unassembled WGS sequence"/>
</dbReference>
<protein>
    <recommendedName>
        <fullName evidence="2">DUF6697 domain-containing protein</fullName>
    </recommendedName>
</protein>
<dbReference type="OrthoDB" id="3219211at2759"/>
<feature type="domain" description="DUF6697" evidence="2">
    <location>
        <begin position="250"/>
        <end position="395"/>
    </location>
</feature>
<evidence type="ECO:0000259" key="2">
    <source>
        <dbReference type="Pfam" id="PF20411"/>
    </source>
</evidence>
<sequence length="642" mass="69243">MADLKALEKQYNFLMEDEQKNDTVAELSRRLELLRDATPFRVVEMALEIQVERLRVVEATQARDAAANRLLEAYTTVRGYSEFIDQLQREREEQGLERLEYPVPKPMEHSECALKARIAELETMVEEFREVNHCLKEYGSYERKLLCDPPPHYEDEITRASTAVQTEAPAQEAAADCPLPMTFCDSHPQLCKSMSAKAVDIVDLIRARNELLANIPLPENAPDMTLVPITLPPQVTLHEFLNGAPASLRTELGNYRVFHNTTTNWCPDREEHGFMYAPMFKCSTNPRALTAHRWSSVDVIGRMSKATECFYNNEGTWYYAGCYKAFLLDVVSTKEWDQLSSETTSALIKETLAGRKNTTPQNNYETGQLYAAGALKLACIALQCVGFNLEVYHSVSDLATRFVQTKWKPAVTANTNNLGMSPSAGSTSSSTIGTPSISSNANGFSSISPNGSIGHHTLGHGLCHSSHPHGHGASALLPHGQTKINSPFSAHGGSGPGTPNLPNSGLSTPGVSPGGSSHGSGIGGLGSGSHSWNVAANKPKSQGPTMGLLSTTTLGLQLSNINLSPGTSSNTHGFMHLPHVHPRAGHATLTTLPEFVPSSGNNENTPPDVIGSGLGSVASGKIGGQNDPFGAGSAMKKKNGQQ</sequence>
<reference evidence="3 4" key="1">
    <citation type="journal article" date="2020" name="ISME J.">
        <title>Uncovering the hidden diversity of litter-decomposition mechanisms in mushroom-forming fungi.</title>
        <authorList>
            <person name="Floudas D."/>
            <person name="Bentzer J."/>
            <person name="Ahren D."/>
            <person name="Johansson T."/>
            <person name="Persson P."/>
            <person name="Tunlid A."/>
        </authorList>
    </citation>
    <scope>NUCLEOTIDE SEQUENCE [LARGE SCALE GENOMIC DNA]</scope>
    <source>
        <strain evidence="3 4">CBS 175.51</strain>
    </source>
</reference>
<feature type="compositionally biased region" description="Gly residues" evidence="1">
    <location>
        <begin position="512"/>
        <end position="527"/>
    </location>
</feature>
<dbReference type="EMBL" id="JAACJK010000226">
    <property type="protein sequence ID" value="KAF5311425.1"/>
    <property type="molecule type" value="Genomic_DNA"/>
</dbReference>
<evidence type="ECO:0000313" key="3">
    <source>
        <dbReference type="EMBL" id="KAF5311425.1"/>
    </source>
</evidence>
<organism evidence="3 4">
    <name type="scientific">Ephemerocybe angulata</name>
    <dbReference type="NCBI Taxonomy" id="980116"/>
    <lineage>
        <taxon>Eukaryota</taxon>
        <taxon>Fungi</taxon>
        <taxon>Dikarya</taxon>
        <taxon>Basidiomycota</taxon>
        <taxon>Agaricomycotina</taxon>
        <taxon>Agaricomycetes</taxon>
        <taxon>Agaricomycetidae</taxon>
        <taxon>Agaricales</taxon>
        <taxon>Agaricineae</taxon>
        <taxon>Psathyrellaceae</taxon>
        <taxon>Ephemerocybe</taxon>
    </lineage>
</organism>
<feature type="compositionally biased region" description="Low complexity" evidence="1">
    <location>
        <begin position="421"/>
        <end position="434"/>
    </location>
</feature>
<feature type="region of interest" description="Disordered" evidence="1">
    <location>
        <begin position="458"/>
        <end position="532"/>
    </location>
</feature>
<keyword evidence="4" id="KW-1185">Reference proteome</keyword>
<dbReference type="AlphaFoldDB" id="A0A8H5ET33"/>
<accession>A0A8H5ET33</accession>